<evidence type="ECO:0000256" key="1">
    <source>
        <dbReference type="SAM" id="MobiDB-lite"/>
    </source>
</evidence>
<feature type="region of interest" description="Disordered" evidence="1">
    <location>
        <begin position="1"/>
        <end position="38"/>
    </location>
</feature>
<proteinExistence type="predicted"/>
<evidence type="ECO:0000313" key="2">
    <source>
        <dbReference type="EMBL" id="KAK9113256.1"/>
    </source>
</evidence>
<dbReference type="EMBL" id="JBBNAG010000008">
    <property type="protein sequence ID" value="KAK9113256.1"/>
    <property type="molecule type" value="Genomic_DNA"/>
</dbReference>
<keyword evidence="3" id="KW-1185">Reference proteome</keyword>
<dbReference type="Proteomes" id="UP001419268">
    <property type="component" value="Unassembled WGS sequence"/>
</dbReference>
<protein>
    <submittedName>
        <fullName evidence="2">Uncharacterized protein</fullName>
    </submittedName>
</protein>
<accession>A0AAP0ID84</accession>
<reference evidence="2 3" key="1">
    <citation type="submission" date="2024-01" db="EMBL/GenBank/DDBJ databases">
        <title>Genome assemblies of Stephania.</title>
        <authorList>
            <person name="Yang L."/>
        </authorList>
    </citation>
    <scope>NUCLEOTIDE SEQUENCE [LARGE SCALE GENOMIC DNA]</scope>
    <source>
        <strain evidence="2">JXDWG</strain>
        <tissue evidence="2">Leaf</tissue>
    </source>
</reference>
<dbReference type="AlphaFoldDB" id="A0AAP0ID84"/>
<name>A0AAP0ID84_9MAGN</name>
<sequence>MSGESAWEKVIEGGAQQRIGVAPPPSQSDPPVVNETQPWSTTLPITTSWYLYYV</sequence>
<comment type="caution">
    <text evidence="2">The sequence shown here is derived from an EMBL/GenBank/DDBJ whole genome shotgun (WGS) entry which is preliminary data.</text>
</comment>
<gene>
    <name evidence="2" type="ORF">Scep_020775</name>
</gene>
<feature type="compositionally biased region" description="Basic and acidic residues" evidence="1">
    <location>
        <begin position="1"/>
        <end position="11"/>
    </location>
</feature>
<organism evidence="2 3">
    <name type="scientific">Stephania cephalantha</name>
    <dbReference type="NCBI Taxonomy" id="152367"/>
    <lineage>
        <taxon>Eukaryota</taxon>
        <taxon>Viridiplantae</taxon>
        <taxon>Streptophyta</taxon>
        <taxon>Embryophyta</taxon>
        <taxon>Tracheophyta</taxon>
        <taxon>Spermatophyta</taxon>
        <taxon>Magnoliopsida</taxon>
        <taxon>Ranunculales</taxon>
        <taxon>Menispermaceae</taxon>
        <taxon>Menispermoideae</taxon>
        <taxon>Cissampelideae</taxon>
        <taxon>Stephania</taxon>
    </lineage>
</organism>
<evidence type="ECO:0000313" key="3">
    <source>
        <dbReference type="Proteomes" id="UP001419268"/>
    </source>
</evidence>